<comment type="subcellular location">
    <subcellularLocation>
        <location evidence="6">Cytoplasm</location>
    </subcellularLocation>
</comment>
<dbReference type="SUPFAM" id="SSF75553">
    <property type="entry name" value="Smc hinge domain"/>
    <property type="match status" value="1"/>
</dbReference>
<feature type="coiled-coil region" evidence="6">
    <location>
        <begin position="339"/>
        <end position="443"/>
    </location>
</feature>
<dbReference type="NCBIfam" id="TIGR02168">
    <property type="entry name" value="SMC_prok_B"/>
    <property type="match status" value="1"/>
</dbReference>
<evidence type="ECO:0000256" key="7">
    <source>
        <dbReference type="SAM" id="MobiDB-lite"/>
    </source>
</evidence>
<dbReference type="GO" id="GO:0007059">
    <property type="term" value="P:chromosome segregation"/>
    <property type="evidence" value="ECO:0007669"/>
    <property type="project" value="UniProtKB-UniRule"/>
</dbReference>
<dbReference type="AlphaFoldDB" id="A0A1G7DST3"/>
<dbReference type="InterPro" id="IPR036277">
    <property type="entry name" value="SMC_hinge_sf"/>
</dbReference>
<keyword evidence="4 6" id="KW-0175">Coiled coil</keyword>
<feature type="coiled-coil region" evidence="6">
    <location>
        <begin position="490"/>
        <end position="517"/>
    </location>
</feature>
<feature type="compositionally biased region" description="Basic residues" evidence="7">
    <location>
        <begin position="20"/>
        <end position="31"/>
    </location>
</feature>
<dbReference type="GO" id="GO:0007062">
    <property type="term" value="P:sister chromatid cohesion"/>
    <property type="evidence" value="ECO:0007669"/>
    <property type="project" value="InterPro"/>
</dbReference>
<dbReference type="GO" id="GO:0016887">
    <property type="term" value="F:ATP hydrolysis activity"/>
    <property type="evidence" value="ECO:0007669"/>
    <property type="project" value="InterPro"/>
</dbReference>
<dbReference type="GO" id="GO:0006260">
    <property type="term" value="P:DNA replication"/>
    <property type="evidence" value="ECO:0007669"/>
    <property type="project" value="UniProtKB-UniRule"/>
</dbReference>
<dbReference type="GO" id="GO:0005524">
    <property type="term" value="F:ATP binding"/>
    <property type="evidence" value="ECO:0007669"/>
    <property type="project" value="UniProtKB-UniRule"/>
</dbReference>
<dbReference type="GO" id="GO:0003677">
    <property type="term" value="F:DNA binding"/>
    <property type="evidence" value="ECO:0007669"/>
    <property type="project" value="UniProtKB-UniRule"/>
</dbReference>
<dbReference type="Gene3D" id="3.40.50.300">
    <property type="entry name" value="P-loop containing nucleotide triphosphate hydrolases"/>
    <property type="match status" value="2"/>
</dbReference>
<gene>
    <name evidence="6" type="primary">smc</name>
    <name evidence="9" type="ORF">SAMN05192589_12044</name>
</gene>
<dbReference type="Pfam" id="PF02463">
    <property type="entry name" value="SMC_N"/>
    <property type="match status" value="1"/>
</dbReference>
<evidence type="ECO:0000256" key="3">
    <source>
        <dbReference type="ARBA" id="ARBA00022840"/>
    </source>
</evidence>
<dbReference type="STRING" id="187868.SAMN05192589_12044"/>
<evidence type="ECO:0000259" key="8">
    <source>
        <dbReference type="SMART" id="SM00968"/>
    </source>
</evidence>
<keyword evidence="5 6" id="KW-0238">DNA-binding</keyword>
<accession>A0A1G7DST3</accession>
<name>A0A1G7DST3_9BURK</name>
<dbReference type="HAMAP" id="MF_01894">
    <property type="entry name" value="Smc_prok"/>
    <property type="match status" value="1"/>
</dbReference>
<evidence type="ECO:0000256" key="6">
    <source>
        <dbReference type="HAMAP-Rule" id="MF_01894"/>
    </source>
</evidence>
<comment type="domain">
    <text evidence="6">Contains large globular domains required for ATP hydrolysis at each terminus and a third globular domain forming a flexible hinge near the middle of the molecule. These domains are separated by coiled-coil structures.</text>
</comment>
<comment type="similarity">
    <text evidence="6">Belongs to the SMC family.</text>
</comment>
<feature type="domain" description="SMC hinge" evidence="8">
    <location>
        <begin position="571"/>
        <end position="681"/>
    </location>
</feature>
<dbReference type="GO" id="GO:0005694">
    <property type="term" value="C:chromosome"/>
    <property type="evidence" value="ECO:0007669"/>
    <property type="project" value="InterPro"/>
</dbReference>
<dbReference type="SMART" id="SM00968">
    <property type="entry name" value="SMC_hinge"/>
    <property type="match status" value="1"/>
</dbReference>
<evidence type="ECO:0000313" key="9">
    <source>
        <dbReference type="EMBL" id="SDE54553.1"/>
    </source>
</evidence>
<feature type="region of interest" description="Disordered" evidence="7">
    <location>
        <begin position="1"/>
        <end position="52"/>
    </location>
</feature>
<dbReference type="InterPro" id="IPR003395">
    <property type="entry name" value="RecF/RecN/SMC_N"/>
</dbReference>
<evidence type="ECO:0000256" key="5">
    <source>
        <dbReference type="ARBA" id="ARBA00023125"/>
    </source>
</evidence>
<feature type="binding site" evidence="6">
    <location>
        <begin position="85"/>
        <end position="92"/>
    </location>
    <ligand>
        <name>ATP</name>
        <dbReference type="ChEBI" id="CHEBI:30616"/>
    </ligand>
</feature>
<feature type="coiled-coil region" evidence="6">
    <location>
        <begin position="223"/>
        <end position="308"/>
    </location>
</feature>
<dbReference type="GO" id="GO:0030261">
    <property type="term" value="P:chromosome condensation"/>
    <property type="evidence" value="ECO:0007669"/>
    <property type="project" value="InterPro"/>
</dbReference>
<sequence>MAAKRRPCASPQGRAATPARYHRGLGPRRLPRGSAAAPFHAPPCHQPADRPRPVRLNSIKLAGFKSFAEPTNFMLPGQLVGVVGPNGCGKSNIMDAVRWVLGESKASELRGESMQDVIFSGTTSRKQASRASVELVFDNADHRAGGQWNQYGEIAVKRVLTRDGNSSYFINNQPVRRRDVQDVFLGTGLGPRAYAIIGQGTISRIIESRPEELRLFLEEAAGVSKYKERRRETENRLSDTRENLTRVEDILRELNANLERLEKQAEVAARYNALQADVTLKQHQLWFLKRADAEADQAKVRADGLQAVNDLESRMADLRSVESDLETIRQAHYAAGDHVNQAQGKLYEATAEVGRLEAEIRYVVEGRQRVELRLGQLAEQIAQWSARKEEAEHEMENLAGAGVDADERAELLAAQVEEQAMQLPDLEEALRQGQQRANEQRAAVVQVQQQIGVLAAEQRSIDEQSRQLDTRHERLRTDRNALAAPDEARLVNLREQLEAAREGAEMSEARLGELQESVPQLDEDRRTRQQAVNVESARQADLSARMEALKALQEKVKTDGKLQPWLARHGLDGLQGLWSRIHIEPGWENALEAALRERLGALEVSRLDSVRGFLGAGGNDAPPARLAFYSAPPAGVPEPTGAATRLSDLLRLNDAGLRAVLTDWLQGCYTAQTLDEALNRRPTLQPGEVVYVPTGHAVSAHSVSFYAQDSEQSGLLARAQEIEHLDKELRAQALIAEESRTALVRAESAYADASQRLVAARREASEAQSRAHELQVETLRLTQLADQARARSEQIGADLAEVEAQLSDLQERRVTAEARFEELDMQLADSQERHAQLDERVIAAERKLAECREQQRSLERQAQEATFSRRSLEARRAELARTLDTAGSQTRALADEQQRAHDEMARLSDAAAQGGLQQALDLKMEREKALGAQRSEYDDLTAKLRASDERRMQLERALDPLRARITEFQLKEQAARLGLEQYTTLLTDAQADLEAVAQSIEAGGVRAAGLQSEIDRLHREITALGAVNLAALEELNLARERKTFLDSQTADLTEAMTTLEDAIRKIDAETRDLLSGTFDAVNGHFGRMFPELFGGGNARLIITGDEILDSGVQVMAQPPGKKNQTIHLLSGGEKALTAIALVFAIFQLNPAPFCLLDEVDAPLDDANTERYAKLVSSMSSGTQFLFISHNKIAMEMAEQLIGVTMQEQGVSRIVAVDMESALSMADA</sequence>
<feature type="coiled-coil region" evidence="6">
    <location>
        <begin position="743"/>
        <end position="864"/>
    </location>
</feature>
<evidence type="ECO:0000256" key="2">
    <source>
        <dbReference type="ARBA" id="ARBA00022741"/>
    </source>
</evidence>
<dbReference type="GO" id="GO:0005737">
    <property type="term" value="C:cytoplasm"/>
    <property type="evidence" value="ECO:0007669"/>
    <property type="project" value="UniProtKB-SubCell"/>
</dbReference>
<dbReference type="EMBL" id="FMZC01000020">
    <property type="protein sequence ID" value="SDE54553.1"/>
    <property type="molecule type" value="Genomic_DNA"/>
</dbReference>
<keyword evidence="1 6" id="KW-0963">Cytoplasm</keyword>
<dbReference type="PIRSF" id="PIRSF005719">
    <property type="entry name" value="SMC"/>
    <property type="match status" value="1"/>
</dbReference>
<proteinExistence type="inferred from homology"/>
<keyword evidence="3 6" id="KW-0067">ATP-binding</keyword>
<dbReference type="CDD" id="cd03278">
    <property type="entry name" value="ABC_SMC_barmotin"/>
    <property type="match status" value="1"/>
</dbReference>
<reference evidence="9 10" key="1">
    <citation type="submission" date="2016-10" db="EMBL/GenBank/DDBJ databases">
        <authorList>
            <person name="de Groot N.N."/>
        </authorList>
    </citation>
    <scope>NUCLEOTIDE SEQUENCE [LARGE SCALE GENOMIC DNA]</scope>
    <source>
        <strain evidence="9 10">DSM 16619</strain>
    </source>
</reference>
<keyword evidence="10" id="KW-1185">Reference proteome</keyword>
<dbReference type="InterPro" id="IPR011890">
    <property type="entry name" value="SMC_prok"/>
</dbReference>
<evidence type="ECO:0000256" key="4">
    <source>
        <dbReference type="ARBA" id="ARBA00023054"/>
    </source>
</evidence>
<keyword evidence="2 6" id="KW-0547">Nucleotide-binding</keyword>
<dbReference type="Pfam" id="PF06470">
    <property type="entry name" value="SMC_hinge"/>
    <property type="match status" value="1"/>
</dbReference>
<dbReference type="Proteomes" id="UP000198781">
    <property type="component" value="Unassembled WGS sequence"/>
</dbReference>
<dbReference type="SUPFAM" id="SSF52540">
    <property type="entry name" value="P-loop containing nucleoside triphosphate hydrolases"/>
    <property type="match status" value="1"/>
</dbReference>
<dbReference type="InterPro" id="IPR010935">
    <property type="entry name" value="SMC_hinge"/>
</dbReference>
<evidence type="ECO:0000313" key="10">
    <source>
        <dbReference type="Proteomes" id="UP000198781"/>
    </source>
</evidence>
<comment type="function">
    <text evidence="6">Required for chromosome condensation and partitioning.</text>
</comment>
<comment type="subunit">
    <text evidence="6">Homodimer.</text>
</comment>
<organism evidence="9 10">
    <name type="scientific">Paracidovorax valerianellae</name>
    <dbReference type="NCBI Taxonomy" id="187868"/>
    <lineage>
        <taxon>Bacteria</taxon>
        <taxon>Pseudomonadati</taxon>
        <taxon>Pseudomonadota</taxon>
        <taxon>Betaproteobacteria</taxon>
        <taxon>Burkholderiales</taxon>
        <taxon>Comamonadaceae</taxon>
        <taxon>Paracidovorax</taxon>
    </lineage>
</organism>
<dbReference type="PANTHER" id="PTHR43977">
    <property type="entry name" value="STRUCTURAL MAINTENANCE OF CHROMOSOMES PROTEIN 3"/>
    <property type="match status" value="1"/>
</dbReference>
<dbReference type="InterPro" id="IPR027417">
    <property type="entry name" value="P-loop_NTPase"/>
</dbReference>
<protein>
    <recommendedName>
        <fullName evidence="6">Chromosome partition protein Smc</fullName>
    </recommendedName>
</protein>
<evidence type="ECO:0000256" key="1">
    <source>
        <dbReference type="ARBA" id="ARBA00022490"/>
    </source>
</evidence>
<dbReference type="InterPro" id="IPR024704">
    <property type="entry name" value="SMC"/>
</dbReference>